<reference evidence="1 2" key="1">
    <citation type="submission" date="2024-01" db="EMBL/GenBank/DDBJ databases">
        <authorList>
            <person name="Waweru B."/>
        </authorList>
    </citation>
    <scope>NUCLEOTIDE SEQUENCE [LARGE SCALE GENOMIC DNA]</scope>
</reference>
<evidence type="ECO:0000313" key="1">
    <source>
        <dbReference type="EMBL" id="CAK7336483.1"/>
    </source>
</evidence>
<protein>
    <submittedName>
        <fullName evidence="1">Uncharacterized protein</fullName>
    </submittedName>
</protein>
<dbReference type="AlphaFoldDB" id="A0AAV1RK80"/>
<organism evidence="1 2">
    <name type="scientific">Dovyalis caffra</name>
    <dbReference type="NCBI Taxonomy" id="77055"/>
    <lineage>
        <taxon>Eukaryota</taxon>
        <taxon>Viridiplantae</taxon>
        <taxon>Streptophyta</taxon>
        <taxon>Embryophyta</taxon>
        <taxon>Tracheophyta</taxon>
        <taxon>Spermatophyta</taxon>
        <taxon>Magnoliopsida</taxon>
        <taxon>eudicotyledons</taxon>
        <taxon>Gunneridae</taxon>
        <taxon>Pentapetalae</taxon>
        <taxon>rosids</taxon>
        <taxon>fabids</taxon>
        <taxon>Malpighiales</taxon>
        <taxon>Salicaceae</taxon>
        <taxon>Flacourtieae</taxon>
        <taxon>Dovyalis</taxon>
    </lineage>
</organism>
<dbReference type="EMBL" id="CAWUPB010000994">
    <property type="protein sequence ID" value="CAK7336483.1"/>
    <property type="molecule type" value="Genomic_DNA"/>
</dbReference>
<proteinExistence type="predicted"/>
<dbReference type="Proteomes" id="UP001314170">
    <property type="component" value="Unassembled WGS sequence"/>
</dbReference>
<keyword evidence="2" id="KW-1185">Reference proteome</keyword>
<sequence length="68" mass="7861">MEERYIKMLEDGKRKQDIALSLTKYQINYKIGRASILSAREEGNRILSVTILKGCPFSILHMEKTICD</sequence>
<gene>
    <name evidence="1" type="ORF">DCAF_LOCUS11491</name>
</gene>
<evidence type="ECO:0000313" key="2">
    <source>
        <dbReference type="Proteomes" id="UP001314170"/>
    </source>
</evidence>
<comment type="caution">
    <text evidence="1">The sequence shown here is derived from an EMBL/GenBank/DDBJ whole genome shotgun (WGS) entry which is preliminary data.</text>
</comment>
<accession>A0AAV1RK80</accession>
<name>A0AAV1RK80_9ROSI</name>